<proteinExistence type="predicted"/>
<evidence type="ECO:0000313" key="1">
    <source>
        <dbReference type="EMBL" id="KAG8569624.1"/>
    </source>
</evidence>
<keyword evidence="2" id="KW-1185">Reference proteome</keyword>
<gene>
    <name evidence="1" type="ORF">GDO81_014489</name>
</gene>
<accession>A0AAV7BAW1</accession>
<dbReference type="AlphaFoldDB" id="A0AAV7BAW1"/>
<evidence type="ECO:0000313" key="2">
    <source>
        <dbReference type="Proteomes" id="UP000824782"/>
    </source>
</evidence>
<dbReference type="Proteomes" id="UP000824782">
    <property type="component" value="Unassembled WGS sequence"/>
</dbReference>
<name>A0AAV7BAW1_ENGPU</name>
<sequence length="90" mass="10330">MYSKTAHGIEVVHTKTASIGRNDQYIIYRELSMRRKRNPPTKFKLKFSRMCGGSEYCVRLCTMVGRYYCPGAGYSSKISSLQPVLFSIQH</sequence>
<organism evidence="1 2">
    <name type="scientific">Engystomops pustulosus</name>
    <name type="common">Tungara frog</name>
    <name type="synonym">Physalaemus pustulosus</name>
    <dbReference type="NCBI Taxonomy" id="76066"/>
    <lineage>
        <taxon>Eukaryota</taxon>
        <taxon>Metazoa</taxon>
        <taxon>Chordata</taxon>
        <taxon>Craniata</taxon>
        <taxon>Vertebrata</taxon>
        <taxon>Euteleostomi</taxon>
        <taxon>Amphibia</taxon>
        <taxon>Batrachia</taxon>
        <taxon>Anura</taxon>
        <taxon>Neobatrachia</taxon>
        <taxon>Hyloidea</taxon>
        <taxon>Leptodactylidae</taxon>
        <taxon>Leiuperinae</taxon>
        <taxon>Engystomops</taxon>
    </lineage>
</organism>
<reference evidence="1" key="1">
    <citation type="thesis" date="2020" institute="ProQuest LLC" country="789 East Eisenhower Parkway, Ann Arbor, MI, USA">
        <title>Comparative Genomics and Chromosome Evolution.</title>
        <authorList>
            <person name="Mudd A.B."/>
        </authorList>
    </citation>
    <scope>NUCLEOTIDE SEQUENCE</scope>
    <source>
        <strain evidence="1">237g6f4</strain>
        <tissue evidence="1">Blood</tissue>
    </source>
</reference>
<protein>
    <submittedName>
        <fullName evidence="1">Uncharacterized protein</fullName>
    </submittedName>
</protein>
<dbReference type="EMBL" id="WNYA01000006">
    <property type="protein sequence ID" value="KAG8569624.1"/>
    <property type="molecule type" value="Genomic_DNA"/>
</dbReference>
<comment type="caution">
    <text evidence="1">The sequence shown here is derived from an EMBL/GenBank/DDBJ whole genome shotgun (WGS) entry which is preliminary data.</text>
</comment>